<sequence length="266" mass="28922">MSSNSSRTPSPTSKTPISTFIIPTPASEDHITRYKEIRLASLLTNPEAFGSRYGSENNGGSESALTFAQWEERVNTPGRSIFAAVPASGPSASLSPSPSPSPSPPPQQATISLNGVHSEPQWAGTLSLLSPAMLAGIPKGLSDPMHVAYPPEIAEAERRGDAEIWMLVGMWVRPGYRGQSVGRILIERAFEFVRQDEGIAEREGDKEKGARKRKDKIVMLRVISSNASAVRLYEKAGFRRTPIDDAELEEGQSPGQSWMSIKLFSK</sequence>
<dbReference type="InterPro" id="IPR050680">
    <property type="entry name" value="YpeA/RimI_acetyltransf"/>
</dbReference>
<feature type="domain" description="N-acetyltransferase" evidence="4">
    <location>
        <begin position="167"/>
        <end position="264"/>
    </location>
</feature>
<feature type="compositionally biased region" description="Pro residues" evidence="3">
    <location>
        <begin position="97"/>
        <end position="107"/>
    </location>
</feature>
<feature type="region of interest" description="Disordered" evidence="3">
    <location>
        <begin position="85"/>
        <end position="112"/>
    </location>
</feature>
<dbReference type="EMBL" id="CACVBS010000034">
    <property type="protein sequence ID" value="CAA7261858.1"/>
    <property type="molecule type" value="Genomic_DNA"/>
</dbReference>
<dbReference type="InterPro" id="IPR016181">
    <property type="entry name" value="Acyl_CoA_acyltransferase"/>
</dbReference>
<name>A0A8S0WYA2_CYCAE</name>
<evidence type="ECO:0000256" key="3">
    <source>
        <dbReference type="SAM" id="MobiDB-lite"/>
    </source>
</evidence>
<protein>
    <recommendedName>
        <fullName evidence="4">N-acetyltransferase domain-containing protein</fullName>
    </recommendedName>
</protein>
<dbReference type="PROSITE" id="PS51186">
    <property type="entry name" value="GNAT"/>
    <property type="match status" value="1"/>
</dbReference>
<dbReference type="AlphaFoldDB" id="A0A8S0WYA2"/>
<proteinExistence type="predicted"/>
<dbReference type="OrthoDB" id="41532at2759"/>
<keyword evidence="1" id="KW-0808">Transferase</keyword>
<dbReference type="Gene3D" id="3.40.630.30">
    <property type="match status" value="1"/>
</dbReference>
<dbReference type="PANTHER" id="PTHR43420">
    <property type="entry name" value="ACETYLTRANSFERASE"/>
    <property type="match status" value="1"/>
</dbReference>
<accession>A0A8S0WYA2</accession>
<feature type="compositionally biased region" description="Low complexity" evidence="3">
    <location>
        <begin position="85"/>
        <end position="96"/>
    </location>
</feature>
<gene>
    <name evidence="5" type="ORF">AAE3_LOCUS3914</name>
</gene>
<dbReference type="SUPFAM" id="SSF55729">
    <property type="entry name" value="Acyl-CoA N-acyltransferases (Nat)"/>
    <property type="match status" value="1"/>
</dbReference>
<dbReference type="InterPro" id="IPR000182">
    <property type="entry name" value="GNAT_dom"/>
</dbReference>
<comment type="caution">
    <text evidence="5">The sequence shown here is derived from an EMBL/GenBank/DDBJ whole genome shotgun (WGS) entry which is preliminary data.</text>
</comment>
<dbReference type="CDD" id="cd04301">
    <property type="entry name" value="NAT_SF"/>
    <property type="match status" value="1"/>
</dbReference>
<organism evidence="5 6">
    <name type="scientific">Cyclocybe aegerita</name>
    <name type="common">Black poplar mushroom</name>
    <name type="synonym">Agrocybe aegerita</name>
    <dbReference type="NCBI Taxonomy" id="1973307"/>
    <lineage>
        <taxon>Eukaryota</taxon>
        <taxon>Fungi</taxon>
        <taxon>Dikarya</taxon>
        <taxon>Basidiomycota</taxon>
        <taxon>Agaricomycotina</taxon>
        <taxon>Agaricomycetes</taxon>
        <taxon>Agaricomycetidae</taxon>
        <taxon>Agaricales</taxon>
        <taxon>Agaricineae</taxon>
        <taxon>Bolbitiaceae</taxon>
        <taxon>Cyclocybe</taxon>
    </lineage>
</organism>
<keyword evidence="6" id="KW-1185">Reference proteome</keyword>
<feature type="region of interest" description="Disordered" evidence="3">
    <location>
        <begin position="1"/>
        <end position="21"/>
    </location>
</feature>
<keyword evidence="2" id="KW-0012">Acyltransferase</keyword>
<evidence type="ECO:0000313" key="6">
    <source>
        <dbReference type="Proteomes" id="UP000467700"/>
    </source>
</evidence>
<dbReference type="Proteomes" id="UP000467700">
    <property type="component" value="Unassembled WGS sequence"/>
</dbReference>
<reference evidence="5 6" key="1">
    <citation type="submission" date="2020-01" db="EMBL/GenBank/DDBJ databases">
        <authorList>
            <person name="Gupta K D."/>
        </authorList>
    </citation>
    <scope>NUCLEOTIDE SEQUENCE [LARGE SCALE GENOMIC DNA]</scope>
</reference>
<evidence type="ECO:0000259" key="4">
    <source>
        <dbReference type="PROSITE" id="PS51186"/>
    </source>
</evidence>
<evidence type="ECO:0000256" key="1">
    <source>
        <dbReference type="ARBA" id="ARBA00022679"/>
    </source>
</evidence>
<evidence type="ECO:0000313" key="5">
    <source>
        <dbReference type="EMBL" id="CAA7261858.1"/>
    </source>
</evidence>
<dbReference type="GO" id="GO:0016747">
    <property type="term" value="F:acyltransferase activity, transferring groups other than amino-acyl groups"/>
    <property type="evidence" value="ECO:0007669"/>
    <property type="project" value="InterPro"/>
</dbReference>
<dbReference type="Pfam" id="PF13508">
    <property type="entry name" value="Acetyltransf_7"/>
    <property type="match status" value="1"/>
</dbReference>
<evidence type="ECO:0000256" key="2">
    <source>
        <dbReference type="ARBA" id="ARBA00023315"/>
    </source>
</evidence>